<proteinExistence type="predicted"/>
<evidence type="ECO:0000313" key="3">
    <source>
        <dbReference type="Proteomes" id="UP001165060"/>
    </source>
</evidence>
<gene>
    <name evidence="2" type="ORF">TeGR_g9963</name>
</gene>
<sequence length="150" mass="16661">MSLWAIHQVAIKHRRRTPTLASTFLQDPSFGSSSSQAPSSPTKGVLKKSVYVVNEYTNQVGEMQTDHDDFTQTLPYSPERHATKGDPPMGKEPPEKDACSCQWEWGWDASCPLHGTMARKHAKMATKASVVPGFADNEGGEEAFHWEEVE</sequence>
<protein>
    <submittedName>
        <fullName evidence="2">Uncharacterized protein</fullName>
    </submittedName>
</protein>
<feature type="compositionally biased region" description="Low complexity" evidence="1">
    <location>
        <begin position="28"/>
        <end position="41"/>
    </location>
</feature>
<name>A0ABQ6NE65_9STRA</name>
<evidence type="ECO:0000313" key="2">
    <source>
        <dbReference type="EMBL" id="GMI58134.1"/>
    </source>
</evidence>
<comment type="caution">
    <text evidence="2">The sequence shown here is derived from an EMBL/GenBank/DDBJ whole genome shotgun (WGS) entry which is preliminary data.</text>
</comment>
<reference evidence="2 3" key="1">
    <citation type="journal article" date="2023" name="Commun. Biol.">
        <title>Genome analysis of Parmales, the sister group of diatoms, reveals the evolutionary specialization of diatoms from phago-mixotrophs to photoautotrophs.</title>
        <authorList>
            <person name="Ban H."/>
            <person name="Sato S."/>
            <person name="Yoshikawa S."/>
            <person name="Yamada K."/>
            <person name="Nakamura Y."/>
            <person name="Ichinomiya M."/>
            <person name="Sato N."/>
            <person name="Blanc-Mathieu R."/>
            <person name="Endo H."/>
            <person name="Kuwata A."/>
            <person name="Ogata H."/>
        </authorList>
    </citation>
    <scope>NUCLEOTIDE SEQUENCE [LARGE SCALE GENOMIC DNA]</scope>
</reference>
<dbReference type="Proteomes" id="UP001165060">
    <property type="component" value="Unassembled WGS sequence"/>
</dbReference>
<keyword evidence="3" id="KW-1185">Reference proteome</keyword>
<evidence type="ECO:0000256" key="1">
    <source>
        <dbReference type="SAM" id="MobiDB-lite"/>
    </source>
</evidence>
<feature type="region of interest" description="Disordered" evidence="1">
    <location>
        <begin position="61"/>
        <end position="98"/>
    </location>
</feature>
<organism evidence="2 3">
    <name type="scientific">Tetraparma gracilis</name>
    <dbReference type="NCBI Taxonomy" id="2962635"/>
    <lineage>
        <taxon>Eukaryota</taxon>
        <taxon>Sar</taxon>
        <taxon>Stramenopiles</taxon>
        <taxon>Ochrophyta</taxon>
        <taxon>Bolidophyceae</taxon>
        <taxon>Parmales</taxon>
        <taxon>Triparmaceae</taxon>
        <taxon>Tetraparma</taxon>
    </lineage>
</organism>
<feature type="non-terminal residue" evidence="2">
    <location>
        <position position="150"/>
    </location>
</feature>
<dbReference type="EMBL" id="BRYB01006459">
    <property type="protein sequence ID" value="GMI58134.1"/>
    <property type="molecule type" value="Genomic_DNA"/>
</dbReference>
<feature type="region of interest" description="Disordered" evidence="1">
    <location>
        <begin position="25"/>
        <end position="44"/>
    </location>
</feature>
<accession>A0ABQ6NE65</accession>